<dbReference type="SMART" id="SM00174">
    <property type="entry name" value="RHO"/>
    <property type="match status" value="1"/>
</dbReference>
<dbReference type="OrthoDB" id="9989112at2759"/>
<dbReference type="SMART" id="SM00177">
    <property type="entry name" value="ARF"/>
    <property type="match status" value="1"/>
</dbReference>
<dbReference type="PROSITE" id="PS51419">
    <property type="entry name" value="RAB"/>
    <property type="match status" value="1"/>
</dbReference>
<evidence type="ECO:0000256" key="3">
    <source>
        <dbReference type="ARBA" id="ARBA00023288"/>
    </source>
</evidence>
<dbReference type="SMART" id="SM00173">
    <property type="entry name" value="RAS"/>
    <property type="match status" value="1"/>
</dbReference>
<name>A0A9Q0R4A9_ANAIG</name>
<dbReference type="PROSITE" id="PS51420">
    <property type="entry name" value="RHO"/>
    <property type="match status" value="1"/>
</dbReference>
<organism evidence="4 5">
    <name type="scientific">Anaeramoeba ignava</name>
    <name type="common">Anaerobic marine amoeba</name>
    <dbReference type="NCBI Taxonomy" id="1746090"/>
    <lineage>
        <taxon>Eukaryota</taxon>
        <taxon>Metamonada</taxon>
        <taxon>Anaeramoebidae</taxon>
        <taxon>Anaeramoeba</taxon>
    </lineage>
</organism>
<dbReference type="SUPFAM" id="SSF52540">
    <property type="entry name" value="P-loop containing nucleoside triphosphate hydrolases"/>
    <property type="match status" value="1"/>
</dbReference>
<dbReference type="PRINTS" id="PR00449">
    <property type="entry name" value="RASTRNSFRMNG"/>
</dbReference>
<keyword evidence="2" id="KW-0342">GTP-binding</keyword>
<dbReference type="OMA" id="CLIVRFS"/>
<dbReference type="SMART" id="SM00175">
    <property type="entry name" value="RAB"/>
    <property type="match status" value="1"/>
</dbReference>
<keyword evidence="5" id="KW-1185">Reference proteome</keyword>
<dbReference type="Gene3D" id="3.40.50.300">
    <property type="entry name" value="P-loop containing nucleotide triphosphate hydrolases"/>
    <property type="match status" value="1"/>
</dbReference>
<dbReference type="GO" id="GO:0005525">
    <property type="term" value="F:GTP binding"/>
    <property type="evidence" value="ECO:0007669"/>
    <property type="project" value="UniProtKB-KW"/>
</dbReference>
<dbReference type="AlphaFoldDB" id="A0A9Q0R4A9"/>
<dbReference type="PANTHER" id="PTHR47977">
    <property type="entry name" value="RAS-RELATED PROTEIN RAB"/>
    <property type="match status" value="1"/>
</dbReference>
<dbReference type="FunFam" id="3.40.50.300:FF:001129">
    <property type="entry name" value="ras-related protein Rab-44 isoform X2"/>
    <property type="match status" value="1"/>
</dbReference>
<dbReference type="InterPro" id="IPR001806">
    <property type="entry name" value="Small_GTPase"/>
</dbReference>
<evidence type="ECO:0000313" key="5">
    <source>
        <dbReference type="Proteomes" id="UP001149090"/>
    </source>
</evidence>
<proteinExistence type="predicted"/>
<comment type="caution">
    <text evidence="4">The sequence shown here is derived from an EMBL/GenBank/DDBJ whole genome shotgun (WGS) entry which is preliminary data.</text>
</comment>
<keyword evidence="3" id="KW-0449">Lipoprotein</keyword>
<dbReference type="InterPro" id="IPR005225">
    <property type="entry name" value="Small_GTP-bd"/>
</dbReference>
<gene>
    <name evidence="4" type="ORF">M0811_13408</name>
</gene>
<evidence type="ECO:0000256" key="1">
    <source>
        <dbReference type="ARBA" id="ARBA00022741"/>
    </source>
</evidence>
<accession>A0A9Q0R4A9</accession>
<protein>
    <submittedName>
        <fullName evidence="4">Ras and ef-hand domain-containing protein</fullName>
    </submittedName>
</protein>
<dbReference type="EMBL" id="JAPDFW010000138">
    <property type="protein sequence ID" value="KAJ5066639.1"/>
    <property type="molecule type" value="Genomic_DNA"/>
</dbReference>
<dbReference type="NCBIfam" id="TIGR00231">
    <property type="entry name" value="small_GTP"/>
    <property type="match status" value="1"/>
</dbReference>
<evidence type="ECO:0000313" key="4">
    <source>
        <dbReference type="EMBL" id="KAJ5066639.1"/>
    </source>
</evidence>
<dbReference type="Pfam" id="PF00071">
    <property type="entry name" value="Ras"/>
    <property type="match status" value="1"/>
</dbReference>
<dbReference type="PROSITE" id="PS51417">
    <property type="entry name" value="ARF"/>
    <property type="match status" value="1"/>
</dbReference>
<dbReference type="InterPro" id="IPR027417">
    <property type="entry name" value="P-loop_NTPase"/>
</dbReference>
<dbReference type="GO" id="GO:0003924">
    <property type="term" value="F:GTPase activity"/>
    <property type="evidence" value="ECO:0007669"/>
    <property type="project" value="InterPro"/>
</dbReference>
<dbReference type="InterPro" id="IPR050227">
    <property type="entry name" value="Rab"/>
</dbReference>
<dbReference type="Proteomes" id="UP001149090">
    <property type="component" value="Unassembled WGS sequence"/>
</dbReference>
<dbReference type="CDD" id="cd00154">
    <property type="entry name" value="Rab"/>
    <property type="match status" value="1"/>
</dbReference>
<dbReference type="PROSITE" id="PS51421">
    <property type="entry name" value="RAS"/>
    <property type="match status" value="1"/>
</dbReference>
<keyword evidence="1" id="KW-0547">Nucleotide-binding</keyword>
<reference evidence="4" key="1">
    <citation type="submission" date="2022-10" db="EMBL/GenBank/DDBJ databases">
        <title>Novel sulphate-reducing endosymbionts in the free-living metamonad Anaeramoeba.</title>
        <authorList>
            <person name="Jerlstrom-Hultqvist J."/>
            <person name="Cepicka I."/>
            <person name="Gallot-Lavallee L."/>
            <person name="Salas-Leiva D."/>
            <person name="Curtis B.A."/>
            <person name="Zahonova K."/>
            <person name="Pipaliya S."/>
            <person name="Dacks J."/>
            <person name="Roger A.J."/>
        </authorList>
    </citation>
    <scope>NUCLEOTIDE SEQUENCE</scope>
    <source>
        <strain evidence="4">BMAN</strain>
    </source>
</reference>
<evidence type="ECO:0000256" key="2">
    <source>
        <dbReference type="ARBA" id="ARBA00023134"/>
    </source>
</evidence>
<sequence length="167" mass="18929">MESLKLVLIGNSQVGKTSLLFQFCEGKFQPTTISTTGVDFRFATIYYKGEAIKLQIWDTAGQERFRTITSSYYRDCDGVIFIYDISNFSSFQQLSYWIKSVNENAPPNVSKMILGNKSDLENRKNVPTRDAKELATSLGAFFFEVSAKSGDNVEPAFQAFSQFIYQK</sequence>